<dbReference type="InterPro" id="IPR055259">
    <property type="entry name" value="YkvP/CgeB_Glyco_trans-like"/>
</dbReference>
<dbReference type="EMBL" id="AP026708">
    <property type="protein sequence ID" value="BDQ33235.1"/>
    <property type="molecule type" value="Genomic_DNA"/>
</dbReference>
<accession>A0ABM8APD0</accession>
<feature type="domain" description="Spore protein YkvP/CgeB glycosyl transferase-like" evidence="1">
    <location>
        <begin position="371"/>
        <end position="502"/>
    </location>
</feature>
<keyword evidence="3" id="KW-1185">Reference proteome</keyword>
<evidence type="ECO:0000313" key="3">
    <source>
        <dbReference type="Proteomes" id="UP001061361"/>
    </source>
</evidence>
<dbReference type="Pfam" id="PF13524">
    <property type="entry name" value="Glyco_trans_1_2"/>
    <property type="match status" value="1"/>
</dbReference>
<sequence>MPRPSHLLATDELGLTKSMPAARELFEWRTSPKPYEAPVIFLGLGPEPEKLPAWFDLPGDKVVFFLECQSFADQVENWEERVPDNFQRITTDEFTGESSANAHVVRYLPAQRGFPTYFAPLTARLTLGAAKPARLDKTVWIPVADDDLLCRELAQAFRDTGHTVVMIDHDSLGKHPGKALPDLLAQGAPDLFFSVNFKGLDPFGLGHAILREAGVKVGIWLVDNPFNLLTAVKSGYWKNAKLFVTDHSFIGPLIGEGARWATHLPLAASPALFETGGELPAHAEGIEKRLIFVGRSQFPDRDKFFAGLTVPADLEAAAGAGRPGQRFDYHWWREHMDIAPLWPGNAVRGIGAGAEWAGRRWKRECLGACGRVVIFGDDGWKDLDNPDADVRGPVDYYAHLPAVYRSAAVTLNVTGMQLPAGLTQRHFDVWCAGGFLITDANPGLNIFPDELVAPIRFSRPDGIRDLYLEFREETRAKQELREAWKTCILADHTYAARVQTVIAALDL</sequence>
<dbReference type="RefSeq" id="WP_264983289.1">
    <property type="nucleotide sequence ID" value="NZ_AP026708.1"/>
</dbReference>
<dbReference type="Proteomes" id="UP001061361">
    <property type="component" value="Chromosome"/>
</dbReference>
<evidence type="ECO:0000313" key="2">
    <source>
        <dbReference type="EMBL" id="BDQ33235.1"/>
    </source>
</evidence>
<reference evidence="2" key="1">
    <citation type="submission" date="2022-08" db="EMBL/GenBank/DDBJ databases">
        <title>Genome Sequence of the sulphate-reducing bacterium, Pseudodesulfovibrio portus JCM14722.</title>
        <authorList>
            <person name="Kondo R."/>
            <person name="Kataoka T."/>
        </authorList>
    </citation>
    <scope>NUCLEOTIDE SEQUENCE</scope>
    <source>
        <strain evidence="2">JCM 14722</strain>
    </source>
</reference>
<name>A0ABM8APD0_9BACT</name>
<evidence type="ECO:0000259" key="1">
    <source>
        <dbReference type="Pfam" id="PF13524"/>
    </source>
</evidence>
<organism evidence="2 3">
    <name type="scientific">Pseudodesulfovibrio portus</name>
    <dbReference type="NCBI Taxonomy" id="231439"/>
    <lineage>
        <taxon>Bacteria</taxon>
        <taxon>Pseudomonadati</taxon>
        <taxon>Thermodesulfobacteriota</taxon>
        <taxon>Desulfovibrionia</taxon>
        <taxon>Desulfovibrionales</taxon>
        <taxon>Desulfovibrionaceae</taxon>
    </lineage>
</organism>
<gene>
    <name evidence="2" type="ORF">JCM14722_07770</name>
</gene>
<protein>
    <recommendedName>
        <fullName evidence="1">Spore protein YkvP/CgeB glycosyl transferase-like domain-containing protein</fullName>
    </recommendedName>
</protein>
<proteinExistence type="predicted"/>